<comment type="caution">
    <text evidence="4">The sequence shown here is derived from an EMBL/GenBank/DDBJ whole genome shotgun (WGS) entry which is preliminary data.</text>
</comment>
<dbReference type="GO" id="GO:0016787">
    <property type="term" value="F:hydrolase activity"/>
    <property type="evidence" value="ECO:0007669"/>
    <property type="project" value="UniProtKB-KW"/>
</dbReference>
<evidence type="ECO:0000256" key="2">
    <source>
        <dbReference type="ARBA" id="ARBA00022801"/>
    </source>
</evidence>
<dbReference type="InterPro" id="IPR000086">
    <property type="entry name" value="NUDIX_hydrolase_dom"/>
</dbReference>
<comment type="cofactor">
    <cofactor evidence="1">
        <name>Mg(2+)</name>
        <dbReference type="ChEBI" id="CHEBI:18420"/>
    </cofactor>
</comment>
<reference evidence="4 5" key="1">
    <citation type="submission" date="2017-10" db="EMBL/GenBank/DDBJ databases">
        <title>Novel microbial diversity and functional potential in the marine mammal oral microbiome.</title>
        <authorList>
            <person name="Dudek N.K."/>
            <person name="Sun C.L."/>
            <person name="Burstein D."/>
            <person name="Kantor R.S."/>
            <person name="Aliaga Goltsman D.S."/>
            <person name="Bik E.M."/>
            <person name="Thomas B.C."/>
            <person name="Banfield J.F."/>
            <person name="Relman D.A."/>
        </authorList>
    </citation>
    <scope>NUCLEOTIDE SEQUENCE [LARGE SCALE GENOMIC DNA]</scope>
    <source>
        <strain evidence="4">DOLJORAL78_61_10</strain>
    </source>
</reference>
<evidence type="ECO:0000259" key="3">
    <source>
        <dbReference type="PROSITE" id="PS51462"/>
    </source>
</evidence>
<organism evidence="4 5">
    <name type="scientific">Ilumatobacter coccineus</name>
    <dbReference type="NCBI Taxonomy" id="467094"/>
    <lineage>
        <taxon>Bacteria</taxon>
        <taxon>Bacillati</taxon>
        <taxon>Actinomycetota</taxon>
        <taxon>Acidimicrobiia</taxon>
        <taxon>Acidimicrobiales</taxon>
        <taxon>Ilumatobacteraceae</taxon>
        <taxon>Ilumatobacter</taxon>
    </lineage>
</organism>
<sequence>MDLDIRQAVRAVLLDEDDRLLLVRFVFPSGIEVWALPGGGLQPNEAPIDGLRRELDEELSLTGVAIGPEIWERTHIIPMRNGQDGQHDRIFIVRVNHFEPQPKIGWEALNDELVFEMRWWSIDEIDAAHEAGARFAPRRLGEYARRVIEGEIPDYPVDVGV</sequence>
<dbReference type="PANTHER" id="PTHR43046:SF14">
    <property type="entry name" value="MUTT_NUDIX FAMILY PROTEIN"/>
    <property type="match status" value="1"/>
</dbReference>
<dbReference type="Gene3D" id="3.90.79.10">
    <property type="entry name" value="Nucleoside Triphosphate Pyrophosphohydrolase"/>
    <property type="match status" value="1"/>
</dbReference>
<dbReference type="PROSITE" id="PS51462">
    <property type="entry name" value="NUDIX"/>
    <property type="match status" value="1"/>
</dbReference>
<gene>
    <name evidence="4" type="ORF">CSA55_03220</name>
</gene>
<dbReference type="AlphaFoldDB" id="A0A2G6K9Y1"/>
<keyword evidence="2 4" id="KW-0378">Hydrolase</keyword>
<name>A0A2G6K9Y1_9ACTN</name>
<evidence type="ECO:0000256" key="1">
    <source>
        <dbReference type="ARBA" id="ARBA00001946"/>
    </source>
</evidence>
<dbReference type="Pfam" id="PF00293">
    <property type="entry name" value="NUDIX"/>
    <property type="match status" value="1"/>
</dbReference>
<dbReference type="SUPFAM" id="SSF55811">
    <property type="entry name" value="Nudix"/>
    <property type="match status" value="1"/>
</dbReference>
<dbReference type="Proteomes" id="UP000230914">
    <property type="component" value="Unassembled WGS sequence"/>
</dbReference>
<evidence type="ECO:0000313" key="5">
    <source>
        <dbReference type="Proteomes" id="UP000230914"/>
    </source>
</evidence>
<evidence type="ECO:0000313" key="4">
    <source>
        <dbReference type="EMBL" id="PIE32498.1"/>
    </source>
</evidence>
<dbReference type="PANTHER" id="PTHR43046">
    <property type="entry name" value="GDP-MANNOSE MANNOSYL HYDROLASE"/>
    <property type="match status" value="1"/>
</dbReference>
<accession>A0A2G6K9Y1</accession>
<protein>
    <submittedName>
        <fullName evidence="4">NUDIX hydrolase</fullName>
    </submittedName>
</protein>
<proteinExistence type="predicted"/>
<feature type="domain" description="Nudix hydrolase" evidence="3">
    <location>
        <begin position="4"/>
        <end position="146"/>
    </location>
</feature>
<dbReference type="EMBL" id="PDSL01000047">
    <property type="protein sequence ID" value="PIE32498.1"/>
    <property type="molecule type" value="Genomic_DNA"/>
</dbReference>
<dbReference type="InterPro" id="IPR015797">
    <property type="entry name" value="NUDIX_hydrolase-like_dom_sf"/>
</dbReference>